<evidence type="ECO:0000313" key="6">
    <source>
        <dbReference type="Proteomes" id="UP001415857"/>
    </source>
</evidence>
<dbReference type="PANTHER" id="PTHR22932:SF22">
    <property type="entry name" value="CO-CHAPERONE PROTEIN P23"/>
    <property type="match status" value="1"/>
</dbReference>
<feature type="region of interest" description="Disordered" evidence="3">
    <location>
        <begin position="142"/>
        <end position="203"/>
    </location>
</feature>
<dbReference type="InterPro" id="IPR007052">
    <property type="entry name" value="CS_dom"/>
</dbReference>
<comment type="subunit">
    <text evidence="2">Interacts with HSP90 in an ATP-dependent manner.</text>
</comment>
<dbReference type="GO" id="GO:0006457">
    <property type="term" value="P:protein folding"/>
    <property type="evidence" value="ECO:0007669"/>
    <property type="project" value="TreeGrafter"/>
</dbReference>
<dbReference type="GO" id="GO:0005829">
    <property type="term" value="C:cytosol"/>
    <property type="evidence" value="ECO:0007669"/>
    <property type="project" value="TreeGrafter"/>
</dbReference>
<comment type="subcellular location">
    <subcellularLocation>
        <location evidence="2">Cytoplasm</location>
    </subcellularLocation>
    <subcellularLocation>
        <location evidence="2">Nucleus</location>
    </subcellularLocation>
</comment>
<dbReference type="PROSITE" id="PS51203">
    <property type="entry name" value="CS"/>
    <property type="match status" value="1"/>
</dbReference>
<dbReference type="FunFam" id="2.60.40.790:FF:000013">
    <property type="entry name" value="Very-long-chain (3R)-3-hydroxyacyl-CoA dehydratase"/>
    <property type="match status" value="1"/>
</dbReference>
<accession>A0AAP0RSK6</accession>
<gene>
    <name evidence="5" type="ORF">L1049_004259</name>
</gene>
<dbReference type="GO" id="GO:0009408">
    <property type="term" value="P:response to heat"/>
    <property type="evidence" value="ECO:0007669"/>
    <property type="project" value="UniProtKB-ARBA"/>
</dbReference>
<comment type="similarity">
    <text evidence="1 2">Belongs to the p23/wos2 family.</text>
</comment>
<feature type="domain" description="CS" evidence="4">
    <location>
        <begin position="2"/>
        <end position="91"/>
    </location>
</feature>
<keyword evidence="2" id="KW-0963">Cytoplasm</keyword>
<evidence type="ECO:0000313" key="5">
    <source>
        <dbReference type="EMBL" id="KAK9281359.1"/>
    </source>
</evidence>
<evidence type="ECO:0000256" key="3">
    <source>
        <dbReference type="SAM" id="MobiDB-lite"/>
    </source>
</evidence>
<dbReference type="Pfam" id="PF04969">
    <property type="entry name" value="CS"/>
    <property type="match status" value="1"/>
</dbReference>
<name>A0AAP0RSK6_LIQFO</name>
<comment type="caution">
    <text evidence="5">The sequence shown here is derived from an EMBL/GenBank/DDBJ whole genome shotgun (WGS) entry which is preliminary data.</text>
</comment>
<dbReference type="AlphaFoldDB" id="A0AAP0RSK6"/>
<protein>
    <recommendedName>
        <fullName evidence="2">Co-chaperone protein p23</fullName>
    </recommendedName>
</protein>
<dbReference type="PANTHER" id="PTHR22932">
    <property type="entry name" value="TELOMERASE-BINDING PROTEIN P23 HSP90 CO-CHAPERONE"/>
    <property type="match status" value="1"/>
</dbReference>
<keyword evidence="2" id="KW-0143">Chaperone</keyword>
<feature type="compositionally biased region" description="Acidic residues" evidence="3">
    <location>
        <begin position="152"/>
        <end position="163"/>
    </location>
</feature>
<dbReference type="GO" id="GO:0051087">
    <property type="term" value="F:protein-folding chaperone binding"/>
    <property type="evidence" value="ECO:0007669"/>
    <property type="project" value="UniProtKB-ARBA"/>
</dbReference>
<dbReference type="CDD" id="cd06465">
    <property type="entry name" value="p23_hB-ind1_like"/>
    <property type="match status" value="1"/>
</dbReference>
<dbReference type="GO" id="GO:0051131">
    <property type="term" value="P:chaperone-mediated protein complex assembly"/>
    <property type="evidence" value="ECO:0007669"/>
    <property type="project" value="TreeGrafter"/>
</dbReference>
<evidence type="ECO:0000259" key="4">
    <source>
        <dbReference type="PROSITE" id="PS51203"/>
    </source>
</evidence>
<dbReference type="GO" id="GO:0101031">
    <property type="term" value="C:protein folding chaperone complex"/>
    <property type="evidence" value="ECO:0007669"/>
    <property type="project" value="UniProtKB-ARBA"/>
</dbReference>
<dbReference type="GO" id="GO:0005634">
    <property type="term" value="C:nucleus"/>
    <property type="evidence" value="ECO:0007669"/>
    <property type="project" value="UniProtKB-SubCell"/>
</dbReference>
<proteinExistence type="inferred from homology"/>
<keyword evidence="2" id="KW-0539">Nucleus</keyword>
<dbReference type="Proteomes" id="UP001415857">
    <property type="component" value="Unassembled WGS sequence"/>
</dbReference>
<evidence type="ECO:0000256" key="2">
    <source>
        <dbReference type="RuleBase" id="RU369032"/>
    </source>
</evidence>
<dbReference type="SUPFAM" id="SSF49764">
    <property type="entry name" value="HSP20-like chaperones"/>
    <property type="match status" value="1"/>
</dbReference>
<organism evidence="5 6">
    <name type="scientific">Liquidambar formosana</name>
    <name type="common">Formosan gum</name>
    <dbReference type="NCBI Taxonomy" id="63359"/>
    <lineage>
        <taxon>Eukaryota</taxon>
        <taxon>Viridiplantae</taxon>
        <taxon>Streptophyta</taxon>
        <taxon>Embryophyta</taxon>
        <taxon>Tracheophyta</taxon>
        <taxon>Spermatophyta</taxon>
        <taxon>Magnoliopsida</taxon>
        <taxon>eudicotyledons</taxon>
        <taxon>Gunneridae</taxon>
        <taxon>Pentapetalae</taxon>
        <taxon>Saxifragales</taxon>
        <taxon>Altingiaceae</taxon>
        <taxon>Liquidambar</taxon>
    </lineage>
</organism>
<sequence>MSRHPEVKWAQRVDKIFVTVLLPDAKNAKVNLEPDGVFTFSASAGAEDHFYELKLDLHDKVNVEESKINIGVRSIFCIVEKAEQKWWKKLVREDQKTPHYVKVDWDKWADEDDDAGPADLDLGGMDFSNFGNMEGMGMGMGMGDDAMGNMEGLDDDSDDEDQEEVSKQEGQDTIKAGGVAKPGDTDKMEGEASEGKAEAVPST</sequence>
<evidence type="ECO:0000256" key="1">
    <source>
        <dbReference type="ARBA" id="ARBA00025733"/>
    </source>
</evidence>
<comment type="function">
    <text evidence="2">Acts as a co-chaperone for HSP90.</text>
</comment>
<dbReference type="Gene3D" id="2.60.40.790">
    <property type="match status" value="1"/>
</dbReference>
<dbReference type="GO" id="GO:0051879">
    <property type="term" value="F:Hsp90 protein binding"/>
    <property type="evidence" value="ECO:0007669"/>
    <property type="project" value="UniProtKB-UniRule"/>
</dbReference>
<dbReference type="InterPro" id="IPR045250">
    <property type="entry name" value="p23-like"/>
</dbReference>
<keyword evidence="6" id="KW-1185">Reference proteome</keyword>
<feature type="compositionally biased region" description="Basic and acidic residues" evidence="3">
    <location>
        <begin position="183"/>
        <end position="197"/>
    </location>
</feature>
<reference evidence="5 6" key="1">
    <citation type="journal article" date="2024" name="Plant J.">
        <title>Genome sequences and population genomics reveal climatic adaptation and genomic divergence between two closely related sweetgum species.</title>
        <authorList>
            <person name="Xu W.Q."/>
            <person name="Ren C.Q."/>
            <person name="Zhang X.Y."/>
            <person name="Comes H.P."/>
            <person name="Liu X.H."/>
            <person name="Li Y.G."/>
            <person name="Kettle C.J."/>
            <person name="Jalonen R."/>
            <person name="Gaisberger H."/>
            <person name="Ma Y.Z."/>
            <person name="Qiu Y.X."/>
        </authorList>
    </citation>
    <scope>NUCLEOTIDE SEQUENCE [LARGE SCALE GENOMIC DNA]</scope>
    <source>
        <strain evidence="5">Hangzhou</strain>
    </source>
</reference>
<dbReference type="EMBL" id="JBBPBK010000007">
    <property type="protein sequence ID" value="KAK9281359.1"/>
    <property type="molecule type" value="Genomic_DNA"/>
</dbReference>
<dbReference type="InterPro" id="IPR008978">
    <property type="entry name" value="HSP20-like_chaperone"/>
</dbReference>